<sequence>MGGGAMRTAAKAMLRGYHPSAAPFAGAARRAPVPPPSAAVPVAATVAEGAPSISLVSGDKGRAEAVETAPQWAPTWEVDDDEWDLAGWAVEEETNPAPRLVFGPVPTLDEAKEATSDLTDAIEKVYFSGTAAEISGKDGQGNSSPEVDSIIPSMPRHVVQAFSLLHGSPEAQSVVASLASDKNVWDAVMKNEKVVQFYRNHQSTLTESAAENAFPATSPEKIDFGSEDTSEGSGFAEFFNGIRIKVVEMVSNISNFIQDLFGASSEATHSKAENSNSDSYVNAALGGSFIALAIGVILVVLVKRG</sequence>
<evidence type="ECO:0000313" key="2">
    <source>
        <dbReference type="EMBL" id="OAY74984.1"/>
    </source>
</evidence>
<dbReference type="OrthoDB" id="659599at2759"/>
<reference evidence="2 3" key="1">
    <citation type="journal article" date="2016" name="DNA Res.">
        <title>The draft genome of MD-2 pineapple using hybrid error correction of long reads.</title>
        <authorList>
            <person name="Redwan R.M."/>
            <person name="Saidin A."/>
            <person name="Kumar S.V."/>
        </authorList>
    </citation>
    <scope>NUCLEOTIDE SEQUENCE [LARGE SCALE GENOMIC DNA]</scope>
    <source>
        <strain evidence="3">cv. MD2</strain>
        <tissue evidence="2">Leaf</tissue>
    </source>
</reference>
<protein>
    <submittedName>
        <fullName evidence="5">Uncharacterized protein LOC109720168</fullName>
    </submittedName>
</protein>
<evidence type="ECO:0000313" key="4">
    <source>
        <dbReference type="Proteomes" id="UP000515123"/>
    </source>
</evidence>
<feature type="transmembrane region" description="Helical" evidence="1">
    <location>
        <begin position="280"/>
        <end position="302"/>
    </location>
</feature>
<dbReference type="Proteomes" id="UP000515123">
    <property type="component" value="Linkage group 14"/>
</dbReference>
<dbReference type="Gramene" id="Aco014892.1.mrna1">
    <property type="protein sequence ID" value="Aco014892.1.mrna1"/>
    <property type="gene ID" value="Aco014892.1.path1"/>
</dbReference>
<dbReference type="GeneID" id="109720168"/>
<proteinExistence type="predicted"/>
<name>A0A199VD10_ANACO</name>
<dbReference type="STRING" id="4615.A0A199VD10"/>
<dbReference type="PANTHER" id="PTHR33625:SF4">
    <property type="entry name" value="OS08G0179900 PROTEIN"/>
    <property type="match status" value="1"/>
</dbReference>
<dbReference type="EMBL" id="LSRQ01002222">
    <property type="protein sequence ID" value="OAY74984.1"/>
    <property type="molecule type" value="Genomic_DNA"/>
</dbReference>
<gene>
    <name evidence="5" type="primary">LOC109720168</name>
    <name evidence="2" type="ORF">ACMD2_00605</name>
</gene>
<accession>A0A199VD10</accession>
<dbReference type="PANTHER" id="PTHR33625">
    <property type="entry name" value="OS08G0179900 PROTEIN"/>
    <property type="match status" value="1"/>
</dbReference>
<organism evidence="2 3">
    <name type="scientific">Ananas comosus</name>
    <name type="common">Pineapple</name>
    <name type="synonym">Ananas ananas</name>
    <dbReference type="NCBI Taxonomy" id="4615"/>
    <lineage>
        <taxon>Eukaryota</taxon>
        <taxon>Viridiplantae</taxon>
        <taxon>Streptophyta</taxon>
        <taxon>Embryophyta</taxon>
        <taxon>Tracheophyta</taxon>
        <taxon>Spermatophyta</taxon>
        <taxon>Magnoliopsida</taxon>
        <taxon>Liliopsida</taxon>
        <taxon>Poales</taxon>
        <taxon>Bromeliaceae</taxon>
        <taxon>Bromelioideae</taxon>
        <taxon>Ananas</taxon>
    </lineage>
</organism>
<keyword evidence="1" id="KW-1133">Transmembrane helix</keyword>
<evidence type="ECO:0000313" key="3">
    <source>
        <dbReference type="Proteomes" id="UP000092600"/>
    </source>
</evidence>
<dbReference type="AlphaFoldDB" id="A0A199VD10"/>
<keyword evidence="1" id="KW-0472">Membrane</keyword>
<evidence type="ECO:0000256" key="1">
    <source>
        <dbReference type="SAM" id="Phobius"/>
    </source>
</evidence>
<reference evidence="5" key="2">
    <citation type="submission" date="2025-04" db="UniProtKB">
        <authorList>
            <consortium name="RefSeq"/>
        </authorList>
    </citation>
    <scope>IDENTIFICATION</scope>
    <source>
        <tissue evidence="5">Leaf</tissue>
    </source>
</reference>
<keyword evidence="1" id="KW-0812">Transmembrane</keyword>
<keyword evidence="4" id="KW-1185">Reference proteome</keyword>
<dbReference type="Proteomes" id="UP000092600">
    <property type="component" value="Unassembled WGS sequence"/>
</dbReference>
<dbReference type="RefSeq" id="XP_020102669.1">
    <property type="nucleotide sequence ID" value="XM_020247080.1"/>
</dbReference>
<evidence type="ECO:0000313" key="5">
    <source>
        <dbReference type="RefSeq" id="XP_020102669.1"/>
    </source>
</evidence>